<dbReference type="GO" id="GO:0020037">
    <property type="term" value="F:heme binding"/>
    <property type="evidence" value="ECO:0007669"/>
    <property type="project" value="InterPro"/>
</dbReference>
<reference evidence="19" key="1">
    <citation type="journal article" date="2016" name="Insect Biochem. Mol. Biol.">
        <title>Multifaceted biological insights from a draft genome sequence of the tobacco hornworm moth, Manduca sexta.</title>
        <authorList>
            <person name="Kanost M.R."/>
            <person name="Arrese E.L."/>
            <person name="Cao X."/>
            <person name="Chen Y.R."/>
            <person name="Chellapilla S."/>
            <person name="Goldsmith M.R."/>
            <person name="Grosse-Wilde E."/>
            <person name="Heckel D.G."/>
            <person name="Herndon N."/>
            <person name="Jiang H."/>
            <person name="Papanicolaou A."/>
            <person name="Qu J."/>
            <person name="Soulages J.L."/>
            <person name="Vogel H."/>
            <person name="Walters J."/>
            <person name="Waterhouse R.M."/>
            <person name="Ahn S.J."/>
            <person name="Almeida F.C."/>
            <person name="An C."/>
            <person name="Aqrawi P."/>
            <person name="Bretschneider A."/>
            <person name="Bryant W.B."/>
            <person name="Bucks S."/>
            <person name="Chao H."/>
            <person name="Chevignon G."/>
            <person name="Christen J.M."/>
            <person name="Clarke D.F."/>
            <person name="Dittmer N.T."/>
            <person name="Ferguson L.C.F."/>
            <person name="Garavelou S."/>
            <person name="Gordon K.H.J."/>
            <person name="Gunaratna R.T."/>
            <person name="Han Y."/>
            <person name="Hauser F."/>
            <person name="He Y."/>
            <person name="Heidel-Fischer H."/>
            <person name="Hirsh A."/>
            <person name="Hu Y."/>
            <person name="Jiang H."/>
            <person name="Kalra D."/>
            <person name="Klinner C."/>
            <person name="Konig C."/>
            <person name="Kovar C."/>
            <person name="Kroll A.R."/>
            <person name="Kuwar S.S."/>
            <person name="Lee S.L."/>
            <person name="Lehman R."/>
            <person name="Li K."/>
            <person name="Li Z."/>
            <person name="Liang H."/>
            <person name="Lovelace S."/>
            <person name="Lu Z."/>
            <person name="Mansfield J.H."/>
            <person name="McCulloch K.J."/>
            <person name="Mathew T."/>
            <person name="Morton B."/>
            <person name="Muzny D.M."/>
            <person name="Neunemann D."/>
            <person name="Ongeri F."/>
            <person name="Pauchet Y."/>
            <person name="Pu L.L."/>
            <person name="Pyrousis I."/>
            <person name="Rao X.J."/>
            <person name="Redding A."/>
            <person name="Roesel C."/>
            <person name="Sanchez-Gracia A."/>
            <person name="Schaack S."/>
            <person name="Shukla A."/>
            <person name="Tetreau G."/>
            <person name="Wang Y."/>
            <person name="Xiong G.H."/>
            <person name="Traut W."/>
            <person name="Walsh T.K."/>
            <person name="Worley K.C."/>
            <person name="Wu D."/>
            <person name="Wu W."/>
            <person name="Wu Y.Q."/>
            <person name="Zhang X."/>
            <person name="Zou Z."/>
            <person name="Zucker H."/>
            <person name="Briscoe A.D."/>
            <person name="Burmester T."/>
            <person name="Clem R.J."/>
            <person name="Feyereisen R."/>
            <person name="Grimmelikhuijzen C.J.P."/>
            <person name="Hamodrakas S.J."/>
            <person name="Hansson B.S."/>
            <person name="Huguet E."/>
            <person name="Jermiin L.S."/>
            <person name="Lan Q."/>
            <person name="Lehman H.K."/>
            <person name="Lorenzen M."/>
            <person name="Merzendorfer H."/>
            <person name="Michalopoulos I."/>
            <person name="Morton D.B."/>
            <person name="Muthukrishnan S."/>
            <person name="Oakeshott J.G."/>
            <person name="Palmer W."/>
            <person name="Park Y."/>
            <person name="Passarelli A.L."/>
            <person name="Rozas J."/>
            <person name="Schwartz L.M."/>
            <person name="Smith W."/>
            <person name="Southgate A."/>
            <person name="Vilcinskas A."/>
            <person name="Vogt R."/>
            <person name="Wang P."/>
            <person name="Werren J."/>
            <person name="Yu X.Q."/>
            <person name="Zhou J.J."/>
            <person name="Brown S.J."/>
            <person name="Scherer S.E."/>
            <person name="Richards S."/>
            <person name="Blissard G.W."/>
        </authorList>
    </citation>
    <scope>NUCLEOTIDE SEQUENCE</scope>
</reference>
<keyword evidence="18" id="KW-1133">Transmembrane helix</keyword>
<comment type="caution">
    <text evidence="19">The sequence shown here is derived from an EMBL/GenBank/DDBJ whole genome shotgun (WGS) entry which is preliminary data.</text>
</comment>
<dbReference type="EMBL" id="JH668491">
    <property type="protein sequence ID" value="KAG6455474.1"/>
    <property type="molecule type" value="Genomic_DNA"/>
</dbReference>
<dbReference type="GO" id="GO:0005506">
    <property type="term" value="F:iron ion binding"/>
    <property type="evidence" value="ECO:0007669"/>
    <property type="project" value="InterPro"/>
</dbReference>
<comment type="subcellular location">
    <subcellularLocation>
        <location evidence="4">Endoplasmic reticulum membrane</location>
        <topology evidence="4">Peripheral membrane protein</topology>
    </subcellularLocation>
    <subcellularLocation>
        <location evidence="3">Microsome membrane</location>
        <topology evidence="3">Peripheral membrane protein</topology>
    </subcellularLocation>
</comment>
<evidence type="ECO:0000256" key="12">
    <source>
        <dbReference type="ARBA" id="ARBA00023004"/>
    </source>
</evidence>
<dbReference type="InterPro" id="IPR002403">
    <property type="entry name" value="Cyt_P450_E_grp-IV"/>
</dbReference>
<keyword evidence="18" id="KW-0812">Transmembrane</keyword>
<dbReference type="PRINTS" id="PR00385">
    <property type="entry name" value="P450"/>
</dbReference>
<comment type="catalytic activity">
    <reaction evidence="15">
        <text>an organic molecule + reduced [NADPH--hemoprotein reductase] + O2 = an alcohol + oxidized [NADPH--hemoprotein reductase] + H2O + H(+)</text>
        <dbReference type="Rhea" id="RHEA:17149"/>
        <dbReference type="Rhea" id="RHEA-COMP:11964"/>
        <dbReference type="Rhea" id="RHEA-COMP:11965"/>
        <dbReference type="ChEBI" id="CHEBI:15377"/>
        <dbReference type="ChEBI" id="CHEBI:15378"/>
        <dbReference type="ChEBI" id="CHEBI:15379"/>
        <dbReference type="ChEBI" id="CHEBI:30879"/>
        <dbReference type="ChEBI" id="CHEBI:57618"/>
        <dbReference type="ChEBI" id="CHEBI:58210"/>
        <dbReference type="ChEBI" id="CHEBI:142491"/>
        <dbReference type="EC" id="1.14.14.1"/>
    </reaction>
</comment>
<gene>
    <name evidence="19" type="ORF">O3G_MSEX009215</name>
</gene>
<evidence type="ECO:0000256" key="1">
    <source>
        <dbReference type="ARBA" id="ARBA00001971"/>
    </source>
</evidence>
<evidence type="ECO:0000256" key="6">
    <source>
        <dbReference type="ARBA" id="ARBA00012109"/>
    </source>
</evidence>
<organism evidence="19 20">
    <name type="scientific">Manduca sexta</name>
    <name type="common">Tobacco hawkmoth</name>
    <name type="synonym">Tobacco hornworm</name>
    <dbReference type="NCBI Taxonomy" id="7130"/>
    <lineage>
        <taxon>Eukaryota</taxon>
        <taxon>Metazoa</taxon>
        <taxon>Ecdysozoa</taxon>
        <taxon>Arthropoda</taxon>
        <taxon>Hexapoda</taxon>
        <taxon>Insecta</taxon>
        <taxon>Pterygota</taxon>
        <taxon>Neoptera</taxon>
        <taxon>Endopterygota</taxon>
        <taxon>Lepidoptera</taxon>
        <taxon>Glossata</taxon>
        <taxon>Ditrysia</taxon>
        <taxon>Bombycoidea</taxon>
        <taxon>Sphingidae</taxon>
        <taxon>Sphinginae</taxon>
        <taxon>Sphingini</taxon>
        <taxon>Manduca</taxon>
    </lineage>
</organism>
<dbReference type="InterPro" id="IPR017972">
    <property type="entry name" value="Cyt_P450_CS"/>
</dbReference>
<evidence type="ECO:0000256" key="9">
    <source>
        <dbReference type="ARBA" id="ARBA00022824"/>
    </source>
</evidence>
<dbReference type="PROSITE" id="PS00086">
    <property type="entry name" value="CYTOCHROME_P450"/>
    <property type="match status" value="1"/>
</dbReference>
<dbReference type="GO" id="GO:0005789">
    <property type="term" value="C:endoplasmic reticulum membrane"/>
    <property type="evidence" value="ECO:0007669"/>
    <property type="project" value="UniProtKB-SubCell"/>
</dbReference>
<dbReference type="PRINTS" id="PR00465">
    <property type="entry name" value="EP450IV"/>
</dbReference>
<dbReference type="EC" id="1.14.14.1" evidence="6"/>
<reference evidence="19" key="2">
    <citation type="submission" date="2020-12" db="EMBL/GenBank/DDBJ databases">
        <authorList>
            <person name="Kanost M."/>
        </authorList>
    </citation>
    <scope>NUCLEOTIDE SEQUENCE</scope>
</reference>
<evidence type="ECO:0000256" key="16">
    <source>
        <dbReference type="PIRSR" id="PIRSR602403-1"/>
    </source>
</evidence>
<evidence type="ECO:0000256" key="14">
    <source>
        <dbReference type="ARBA" id="ARBA00023136"/>
    </source>
</evidence>
<dbReference type="InterPro" id="IPR036396">
    <property type="entry name" value="Cyt_P450_sf"/>
</dbReference>
<protein>
    <recommendedName>
        <fullName evidence="6">unspecific monooxygenase</fullName>
        <ecNumber evidence="6">1.14.14.1</ecNumber>
    </recommendedName>
</protein>
<keyword evidence="20" id="KW-1185">Reference proteome</keyword>
<keyword evidence="9" id="KW-0256">Endoplasmic reticulum</keyword>
<dbReference type="GO" id="GO:0016712">
    <property type="term" value="F:oxidoreductase activity, acting on paired donors, with incorporation or reduction of molecular oxygen, reduced flavin or flavoprotein as one donor, and incorporation of one atom of oxygen"/>
    <property type="evidence" value="ECO:0007669"/>
    <property type="project" value="UniProtKB-EC"/>
</dbReference>
<dbReference type="EMBL" id="JH668491">
    <property type="protein sequence ID" value="KAG6455473.1"/>
    <property type="molecule type" value="Genomic_DNA"/>
</dbReference>
<evidence type="ECO:0000256" key="7">
    <source>
        <dbReference type="ARBA" id="ARBA00022617"/>
    </source>
</evidence>
<feature type="binding site" description="axial binding residue" evidence="16">
    <location>
        <position position="454"/>
    </location>
    <ligand>
        <name>heme</name>
        <dbReference type="ChEBI" id="CHEBI:30413"/>
    </ligand>
    <ligandPart>
        <name>Fe</name>
        <dbReference type="ChEBI" id="CHEBI:18248"/>
    </ligandPart>
</feature>
<dbReference type="FunFam" id="1.10.630.10:FF:000042">
    <property type="entry name" value="Cytochrome P450"/>
    <property type="match status" value="1"/>
</dbReference>
<dbReference type="Proteomes" id="UP000791440">
    <property type="component" value="Unassembled WGS sequence"/>
</dbReference>
<evidence type="ECO:0000256" key="15">
    <source>
        <dbReference type="ARBA" id="ARBA00047827"/>
    </source>
</evidence>
<comment type="cofactor">
    <cofactor evidence="1 16">
        <name>heme</name>
        <dbReference type="ChEBI" id="CHEBI:30413"/>
    </cofactor>
</comment>
<dbReference type="InterPro" id="IPR001128">
    <property type="entry name" value="Cyt_P450"/>
</dbReference>
<evidence type="ECO:0000256" key="4">
    <source>
        <dbReference type="ARBA" id="ARBA00004406"/>
    </source>
</evidence>
<proteinExistence type="inferred from homology"/>
<dbReference type="PANTHER" id="PTHR24292:SF54">
    <property type="entry name" value="CYP9F3-RELATED"/>
    <property type="match status" value="1"/>
</dbReference>
<dbReference type="AlphaFoldDB" id="A0A921ZCJ0"/>
<keyword evidence="7 16" id="KW-0349">Heme</keyword>
<evidence type="ECO:0000256" key="13">
    <source>
        <dbReference type="ARBA" id="ARBA00023033"/>
    </source>
</evidence>
<comment type="function">
    <text evidence="2">May be involved in the metabolism of insect hormones and in the breakdown of synthetic insecticides.</text>
</comment>
<dbReference type="PANTHER" id="PTHR24292">
    <property type="entry name" value="CYTOCHROME P450"/>
    <property type="match status" value="1"/>
</dbReference>
<evidence type="ECO:0000256" key="18">
    <source>
        <dbReference type="SAM" id="Phobius"/>
    </source>
</evidence>
<dbReference type="Pfam" id="PF00067">
    <property type="entry name" value="p450"/>
    <property type="match status" value="1"/>
</dbReference>
<keyword evidence="11 17" id="KW-0560">Oxidoreductase</keyword>
<keyword evidence="12 16" id="KW-0408">Iron</keyword>
<keyword evidence="13 17" id="KW-0503">Monooxygenase</keyword>
<evidence type="ECO:0000256" key="10">
    <source>
        <dbReference type="ARBA" id="ARBA00022848"/>
    </source>
</evidence>
<evidence type="ECO:0000256" key="17">
    <source>
        <dbReference type="RuleBase" id="RU000461"/>
    </source>
</evidence>
<name>A0A921ZCJ0_MANSE</name>
<dbReference type="SUPFAM" id="SSF48264">
    <property type="entry name" value="Cytochrome P450"/>
    <property type="match status" value="1"/>
</dbReference>
<keyword evidence="8 16" id="KW-0479">Metal-binding</keyword>
<dbReference type="Gene3D" id="1.10.630.10">
    <property type="entry name" value="Cytochrome P450"/>
    <property type="match status" value="1"/>
</dbReference>
<evidence type="ECO:0000256" key="2">
    <source>
        <dbReference type="ARBA" id="ARBA00003690"/>
    </source>
</evidence>
<evidence type="ECO:0000256" key="3">
    <source>
        <dbReference type="ARBA" id="ARBA00004174"/>
    </source>
</evidence>
<evidence type="ECO:0000313" key="20">
    <source>
        <dbReference type="Proteomes" id="UP000791440"/>
    </source>
</evidence>
<evidence type="ECO:0000256" key="5">
    <source>
        <dbReference type="ARBA" id="ARBA00010617"/>
    </source>
</evidence>
<evidence type="ECO:0000256" key="8">
    <source>
        <dbReference type="ARBA" id="ARBA00022723"/>
    </source>
</evidence>
<accession>A0A921ZCJ0</accession>
<sequence length="513" mass="60371">MSRSCFYEIMFSLIITVILVILWFQYKFKYWARKGVTGPQPVFLFGNIKEVIERKKQFFQPYWESYFKYKHLPYVGMYCFHRPVLSIHDLDIAKMILTKDFEYFQSRGTYSGGYGDPLAVNLFNIHGKRWKYLRLKMTPAFTPGKLKTIYPIVHDVADQALNYADLLQSNKESIDFSDFYSKYAMEIIANIGFGVECNSFKNATSEFYIRGHEYFDHKSHYWRFIRAFAFFAPDIFDRLKIKRISSNIENFFYGLVKSTVNYRQKLNYKRNDFLQTLIELKNEHIREQGDVKFVQDFPFSMNDVAANAMLYMIAGYETSATTGQFAAYQLALNSEVQSKAREEVDRVLAKYGGKCTYEAQNEMTYLNMVLDETMRMHPSMRCLFRRCNKNYRMPNTDLVIEKGTLIFIPIHAIQMDPDIFPDPKKFNPDRFSQENKTKMHPCHWMPFGEGPRKCLGIRQGYIQSKIALVMILHKYELLLDDRTPVPMRIKASSLVYGAECGVWLKLRRLNSSL</sequence>
<dbReference type="InterPro" id="IPR050476">
    <property type="entry name" value="Insect_CytP450_Detox"/>
</dbReference>
<keyword evidence="14 18" id="KW-0472">Membrane</keyword>
<keyword evidence="10" id="KW-0492">Microsome</keyword>
<evidence type="ECO:0000256" key="11">
    <source>
        <dbReference type="ARBA" id="ARBA00023002"/>
    </source>
</evidence>
<dbReference type="CDD" id="cd11056">
    <property type="entry name" value="CYP6-like"/>
    <property type="match status" value="1"/>
</dbReference>
<feature type="transmembrane region" description="Helical" evidence="18">
    <location>
        <begin position="6"/>
        <end position="24"/>
    </location>
</feature>
<comment type="similarity">
    <text evidence="5 17">Belongs to the cytochrome P450 family.</text>
</comment>
<evidence type="ECO:0000313" key="19">
    <source>
        <dbReference type="EMBL" id="KAG6455473.1"/>
    </source>
</evidence>